<keyword evidence="4 5" id="KW-0472">Membrane</keyword>
<keyword evidence="2 5" id="KW-0812">Transmembrane</keyword>
<protein>
    <submittedName>
        <fullName evidence="6">Uncharacterized protein</fullName>
    </submittedName>
</protein>
<sequence length="102" mass="11098">TAVCTAAVYTTAVCTAAVYTMAVCTTAVLKFPSDLDELRELAEMLQFYKTEHTGYVVLLFCSAYLYKQSFAIPGSSFLGVGLGAYRGPSFTTSFDYNSLKID</sequence>
<dbReference type="PANTHER" id="PTHR43220">
    <property type="match status" value="1"/>
</dbReference>
<comment type="subcellular location">
    <subcellularLocation>
        <location evidence="1">Membrane</location>
        <topology evidence="1">Multi-pass membrane protein</topology>
    </subcellularLocation>
</comment>
<dbReference type="AlphaFoldDB" id="A0A4W5KTR9"/>
<proteinExistence type="predicted"/>
<reference evidence="6" key="2">
    <citation type="submission" date="2025-08" db="UniProtKB">
        <authorList>
            <consortium name="Ensembl"/>
        </authorList>
    </citation>
    <scope>IDENTIFICATION</scope>
</reference>
<evidence type="ECO:0000256" key="3">
    <source>
        <dbReference type="ARBA" id="ARBA00022989"/>
    </source>
</evidence>
<organism evidence="6 7">
    <name type="scientific">Hucho hucho</name>
    <name type="common">huchen</name>
    <dbReference type="NCBI Taxonomy" id="62062"/>
    <lineage>
        <taxon>Eukaryota</taxon>
        <taxon>Metazoa</taxon>
        <taxon>Chordata</taxon>
        <taxon>Craniata</taxon>
        <taxon>Vertebrata</taxon>
        <taxon>Euteleostomi</taxon>
        <taxon>Actinopterygii</taxon>
        <taxon>Neopterygii</taxon>
        <taxon>Teleostei</taxon>
        <taxon>Protacanthopterygii</taxon>
        <taxon>Salmoniformes</taxon>
        <taxon>Salmonidae</taxon>
        <taxon>Salmoninae</taxon>
        <taxon>Hucho</taxon>
    </lineage>
</organism>
<dbReference type="InterPro" id="IPR045014">
    <property type="entry name" value="TM41A/B"/>
</dbReference>
<evidence type="ECO:0000313" key="6">
    <source>
        <dbReference type="Ensembl" id="ENSHHUP00000020713.1"/>
    </source>
</evidence>
<name>A0A4W5KTR9_9TELE</name>
<evidence type="ECO:0000256" key="1">
    <source>
        <dbReference type="ARBA" id="ARBA00004141"/>
    </source>
</evidence>
<keyword evidence="7" id="KW-1185">Reference proteome</keyword>
<dbReference type="Proteomes" id="UP000314982">
    <property type="component" value="Unassembled WGS sequence"/>
</dbReference>
<dbReference type="PANTHER" id="PTHR43220:SF21">
    <property type="entry name" value="TRANSMEMBRANE PROTEIN 41A"/>
    <property type="match status" value="1"/>
</dbReference>
<dbReference type="GO" id="GO:0016020">
    <property type="term" value="C:membrane"/>
    <property type="evidence" value="ECO:0007669"/>
    <property type="project" value="UniProtKB-SubCell"/>
</dbReference>
<evidence type="ECO:0000256" key="2">
    <source>
        <dbReference type="ARBA" id="ARBA00022692"/>
    </source>
</evidence>
<reference evidence="6" key="3">
    <citation type="submission" date="2025-09" db="UniProtKB">
        <authorList>
            <consortium name="Ensembl"/>
        </authorList>
    </citation>
    <scope>IDENTIFICATION</scope>
</reference>
<evidence type="ECO:0000313" key="7">
    <source>
        <dbReference type="Proteomes" id="UP000314982"/>
    </source>
</evidence>
<dbReference type="GeneTree" id="ENSGT00940000163412"/>
<accession>A0A4W5KTR9</accession>
<keyword evidence="3 5" id="KW-1133">Transmembrane helix</keyword>
<evidence type="ECO:0000256" key="4">
    <source>
        <dbReference type="ARBA" id="ARBA00023136"/>
    </source>
</evidence>
<reference evidence="7" key="1">
    <citation type="submission" date="2018-06" db="EMBL/GenBank/DDBJ databases">
        <title>Genome assembly of Danube salmon.</title>
        <authorList>
            <person name="Macqueen D.J."/>
            <person name="Gundappa M.K."/>
        </authorList>
    </citation>
    <scope>NUCLEOTIDE SEQUENCE [LARGE SCALE GENOMIC DNA]</scope>
</reference>
<dbReference type="Ensembl" id="ENSHHUT00000021486.1">
    <property type="protein sequence ID" value="ENSHHUP00000020713.1"/>
    <property type="gene ID" value="ENSHHUG00000012977.1"/>
</dbReference>
<dbReference type="STRING" id="62062.ENSHHUP00000020713"/>
<feature type="transmembrane region" description="Helical" evidence="5">
    <location>
        <begin position="6"/>
        <end position="29"/>
    </location>
</feature>
<evidence type="ECO:0000256" key="5">
    <source>
        <dbReference type="SAM" id="Phobius"/>
    </source>
</evidence>